<reference evidence="2 3" key="1">
    <citation type="submission" date="2017-06" db="EMBL/GenBank/DDBJ databases">
        <title>Streptomyces albireticuli Genome sequencing and assembly.</title>
        <authorList>
            <person name="Wang Y."/>
            <person name="Du B."/>
            <person name="Ding Y."/>
            <person name="Liu H."/>
            <person name="Hou Q."/>
            <person name="Liu K."/>
            <person name="Yao L."/>
            <person name="Wang C."/>
        </authorList>
    </citation>
    <scope>NUCLEOTIDE SEQUENCE [LARGE SCALE GENOMIC DNA]</scope>
    <source>
        <strain evidence="2 3">MDJK11</strain>
    </source>
</reference>
<evidence type="ECO:0000313" key="2">
    <source>
        <dbReference type="EMBL" id="ARZ71187.1"/>
    </source>
</evidence>
<dbReference type="Proteomes" id="UP000195755">
    <property type="component" value="Chromosome"/>
</dbReference>
<protein>
    <recommendedName>
        <fullName evidence="4">SpdD protein</fullName>
    </recommendedName>
</protein>
<dbReference type="AlphaFoldDB" id="A0A1Z2LA68"/>
<organism evidence="2 3">
    <name type="scientific">Streptomyces albireticuli</name>
    <dbReference type="NCBI Taxonomy" id="1940"/>
    <lineage>
        <taxon>Bacteria</taxon>
        <taxon>Bacillati</taxon>
        <taxon>Actinomycetota</taxon>
        <taxon>Actinomycetes</taxon>
        <taxon>Kitasatosporales</taxon>
        <taxon>Streptomycetaceae</taxon>
        <taxon>Streptomyces</taxon>
    </lineage>
</organism>
<keyword evidence="1" id="KW-0812">Transmembrane</keyword>
<feature type="transmembrane region" description="Helical" evidence="1">
    <location>
        <begin position="94"/>
        <end position="115"/>
    </location>
</feature>
<evidence type="ECO:0008006" key="4">
    <source>
        <dbReference type="Google" id="ProtNLM"/>
    </source>
</evidence>
<evidence type="ECO:0000256" key="1">
    <source>
        <dbReference type="SAM" id="Phobius"/>
    </source>
</evidence>
<feature type="transmembrane region" description="Helical" evidence="1">
    <location>
        <begin position="66"/>
        <end position="88"/>
    </location>
</feature>
<accession>A0A1Z2LA68</accession>
<dbReference type="EMBL" id="CP021744">
    <property type="protein sequence ID" value="ARZ71187.1"/>
    <property type="molecule type" value="Genomic_DNA"/>
</dbReference>
<evidence type="ECO:0000313" key="3">
    <source>
        <dbReference type="Proteomes" id="UP000195755"/>
    </source>
</evidence>
<dbReference type="RefSeq" id="WP_199843965.1">
    <property type="nucleotide sequence ID" value="NZ_CP021744.1"/>
</dbReference>
<name>A0A1Z2LA68_9ACTN</name>
<dbReference type="KEGG" id="salj:SMD11_5608"/>
<proteinExistence type="predicted"/>
<sequence>MSTPFPPREPLPGDRAQVPAVFDAFGNQVFPSPASMPQASAGHHCAVCRCDHTAGRSREMSRLSPGAAVALGAGGVLVTGVVLVALLLSVAVVAASVAVAALSLAVVTVVLRSLLNSTQDPRHTRRR</sequence>
<gene>
    <name evidence="2" type="ORF">SMD11_5608</name>
</gene>
<keyword evidence="1" id="KW-1133">Transmembrane helix</keyword>
<keyword evidence="1" id="KW-0472">Membrane</keyword>